<dbReference type="SUPFAM" id="SSF52343">
    <property type="entry name" value="Ferredoxin reductase-like, C-terminal NADP-linked domain"/>
    <property type="match status" value="1"/>
</dbReference>
<keyword evidence="2" id="KW-1185">Reference proteome</keyword>
<evidence type="ECO:0000313" key="1">
    <source>
        <dbReference type="EMBL" id="GFR44771.1"/>
    </source>
</evidence>
<sequence>MLGQHAKQRLSRPGQQQCICGTLQGRRPRCSWSRSYRKSGRASVVAVRASVDIEEEDLLQVKDRHKWYEPKFCAEDQPDWNIGSFVSSQQVSPEYRLVTVEAEVSRERIPLRSAYKAAGQRACVRVNNGVERHCTVASPPFPETVNELPLFKVRGDLFAHEIKLPREPISVKAELTLLVTRKEAPELYGMGPDDVVEVGPFGGEGLDLRGSPLMAIYQCPTIVIFVSGRGIATLRALLESSPDVANLNLAFRRDVRVYYKVPNSASIVFGDRFEEWEALGPVRVLTTTVSFQDAFDDDQSLTYDPDTTGALILVGGDEEAEKAAREVCRDAEITRVLADSAQPAPVQFLSANPFVDIESGGRRFNRSVSSIKG</sequence>
<dbReference type="Proteomes" id="UP001054857">
    <property type="component" value="Unassembled WGS sequence"/>
</dbReference>
<organism evidence="1 2">
    <name type="scientific">Astrephomene gubernaculifera</name>
    <dbReference type="NCBI Taxonomy" id="47775"/>
    <lineage>
        <taxon>Eukaryota</taxon>
        <taxon>Viridiplantae</taxon>
        <taxon>Chlorophyta</taxon>
        <taxon>core chlorophytes</taxon>
        <taxon>Chlorophyceae</taxon>
        <taxon>CS clade</taxon>
        <taxon>Chlamydomonadales</taxon>
        <taxon>Astrephomenaceae</taxon>
        <taxon>Astrephomene</taxon>
    </lineage>
</organism>
<dbReference type="InterPro" id="IPR039261">
    <property type="entry name" value="FNR_nucleotide-bd"/>
</dbReference>
<gene>
    <name evidence="1" type="ORF">Agub_g6102</name>
</gene>
<name>A0AAD3DMU4_9CHLO</name>
<comment type="caution">
    <text evidence="1">The sequence shown here is derived from an EMBL/GenBank/DDBJ whole genome shotgun (WGS) entry which is preliminary data.</text>
</comment>
<dbReference type="PANTHER" id="PTHR47215">
    <property type="match status" value="1"/>
</dbReference>
<accession>A0AAD3DMU4</accession>
<reference evidence="1 2" key="1">
    <citation type="journal article" date="2021" name="Sci. Rep.">
        <title>Genome sequencing of the multicellular alga Astrephomene provides insights into convergent evolution of germ-soma differentiation.</title>
        <authorList>
            <person name="Yamashita S."/>
            <person name="Yamamoto K."/>
            <person name="Matsuzaki R."/>
            <person name="Suzuki S."/>
            <person name="Yamaguchi H."/>
            <person name="Hirooka S."/>
            <person name="Minakuchi Y."/>
            <person name="Miyagishima S."/>
            <person name="Kawachi M."/>
            <person name="Toyoda A."/>
            <person name="Nozaki H."/>
        </authorList>
    </citation>
    <scope>NUCLEOTIDE SEQUENCE [LARGE SCALE GENOMIC DNA]</scope>
    <source>
        <strain evidence="1 2">NIES-4017</strain>
    </source>
</reference>
<evidence type="ECO:0008006" key="3">
    <source>
        <dbReference type="Google" id="ProtNLM"/>
    </source>
</evidence>
<dbReference type="PANTHER" id="PTHR47215:SF3">
    <property type="entry name" value="FAD-BINDING FR-TYPE DOMAIN-CONTAINING PROTEIN"/>
    <property type="match status" value="1"/>
</dbReference>
<feature type="non-terminal residue" evidence="1">
    <location>
        <position position="373"/>
    </location>
</feature>
<protein>
    <recommendedName>
        <fullName evidence="3">FAD-binding FR-type domain-containing protein</fullName>
    </recommendedName>
</protein>
<dbReference type="AlphaFoldDB" id="A0AAD3DMU4"/>
<dbReference type="EMBL" id="BMAR01000008">
    <property type="protein sequence ID" value="GFR44771.1"/>
    <property type="molecule type" value="Genomic_DNA"/>
</dbReference>
<proteinExistence type="predicted"/>
<evidence type="ECO:0000313" key="2">
    <source>
        <dbReference type="Proteomes" id="UP001054857"/>
    </source>
</evidence>